<evidence type="ECO:0000313" key="1">
    <source>
        <dbReference type="EMBL" id="MBN7819448.1"/>
    </source>
</evidence>
<dbReference type="EMBL" id="JAFKCS010000004">
    <property type="protein sequence ID" value="MBN7819448.1"/>
    <property type="molecule type" value="Genomic_DNA"/>
</dbReference>
<name>A0ABS3CQT4_9ALTE</name>
<dbReference type="InterPro" id="IPR011008">
    <property type="entry name" value="Dimeric_a/b-barrel"/>
</dbReference>
<keyword evidence="1" id="KW-0503">Monooxygenase</keyword>
<dbReference type="SUPFAM" id="SSF54909">
    <property type="entry name" value="Dimeric alpha+beta barrel"/>
    <property type="match status" value="1"/>
</dbReference>
<dbReference type="PANTHER" id="PTHR37811:SF2">
    <property type="entry name" value="ABM DOMAIN-CONTAINING PROTEIN"/>
    <property type="match status" value="1"/>
</dbReference>
<gene>
    <name evidence="1" type="ORF">J0A65_06205</name>
</gene>
<keyword evidence="2" id="KW-1185">Reference proteome</keyword>
<dbReference type="GO" id="GO:0004497">
    <property type="term" value="F:monooxygenase activity"/>
    <property type="evidence" value="ECO:0007669"/>
    <property type="project" value="UniProtKB-KW"/>
</dbReference>
<dbReference type="Gene3D" id="3.30.70.100">
    <property type="match status" value="1"/>
</dbReference>
<proteinExistence type="predicted"/>
<comment type="caution">
    <text evidence="1">The sequence shown here is derived from an EMBL/GenBank/DDBJ whole genome shotgun (WGS) entry which is preliminary data.</text>
</comment>
<dbReference type="PANTHER" id="PTHR37811">
    <property type="entry name" value="BLL5343 PROTEIN"/>
    <property type="match status" value="1"/>
</dbReference>
<sequence length="98" mass="11317">MFAVIFRAEIGELDQEYSELAGKLRQLAMDKYGCVEFFALCEGNQEVAISYWPDMTSIQAWKADPLHAQAQKKGRAGWYNRYLVQVAEIHRQYQVPAE</sequence>
<organism evidence="1 2">
    <name type="scientific">Bowmanella yangjiangensis</name>
    <dbReference type="NCBI Taxonomy" id="2811230"/>
    <lineage>
        <taxon>Bacteria</taxon>
        <taxon>Pseudomonadati</taxon>
        <taxon>Pseudomonadota</taxon>
        <taxon>Gammaproteobacteria</taxon>
        <taxon>Alteromonadales</taxon>
        <taxon>Alteromonadaceae</taxon>
        <taxon>Bowmanella</taxon>
    </lineage>
</organism>
<protein>
    <submittedName>
        <fullName evidence="1">Antibiotic biosynthesis monooxygenase</fullName>
    </submittedName>
</protein>
<dbReference type="RefSeq" id="WP_206593273.1">
    <property type="nucleotide sequence ID" value="NZ_JAFKCS010000004.1"/>
</dbReference>
<dbReference type="InterPro" id="IPR052936">
    <property type="entry name" value="Jasmonate_Hydroxylase-like"/>
</dbReference>
<dbReference type="Proteomes" id="UP000663992">
    <property type="component" value="Unassembled WGS sequence"/>
</dbReference>
<evidence type="ECO:0000313" key="2">
    <source>
        <dbReference type="Proteomes" id="UP000663992"/>
    </source>
</evidence>
<keyword evidence="1" id="KW-0560">Oxidoreductase</keyword>
<reference evidence="1 2" key="1">
    <citation type="submission" date="2021-03" db="EMBL/GenBank/DDBJ databases">
        <title>novel species isolated from a fishpond in China.</title>
        <authorList>
            <person name="Lu H."/>
            <person name="Cai Z."/>
        </authorList>
    </citation>
    <scope>NUCLEOTIDE SEQUENCE [LARGE SCALE GENOMIC DNA]</scope>
    <source>
        <strain evidence="1 2">Y57</strain>
    </source>
</reference>
<accession>A0ABS3CQT4</accession>